<organism evidence="2 3">
    <name type="scientific">Chlorella ohadii</name>
    <dbReference type="NCBI Taxonomy" id="2649997"/>
    <lineage>
        <taxon>Eukaryota</taxon>
        <taxon>Viridiplantae</taxon>
        <taxon>Chlorophyta</taxon>
        <taxon>core chlorophytes</taxon>
        <taxon>Trebouxiophyceae</taxon>
        <taxon>Chlorellales</taxon>
        <taxon>Chlorellaceae</taxon>
        <taxon>Chlorella clade</taxon>
        <taxon>Chlorella</taxon>
    </lineage>
</organism>
<dbReference type="Proteomes" id="UP001205105">
    <property type="component" value="Unassembled WGS sequence"/>
</dbReference>
<feature type="compositionally biased region" description="Low complexity" evidence="1">
    <location>
        <begin position="411"/>
        <end position="427"/>
    </location>
</feature>
<feature type="region of interest" description="Disordered" evidence="1">
    <location>
        <begin position="348"/>
        <end position="381"/>
    </location>
</feature>
<feature type="region of interest" description="Disordered" evidence="1">
    <location>
        <begin position="848"/>
        <end position="935"/>
    </location>
</feature>
<dbReference type="EMBL" id="JADXDR010000038">
    <property type="protein sequence ID" value="KAI7843467.1"/>
    <property type="molecule type" value="Genomic_DNA"/>
</dbReference>
<protein>
    <submittedName>
        <fullName evidence="2">Uncharacterized protein</fullName>
    </submittedName>
</protein>
<feature type="compositionally biased region" description="Basic and acidic residues" evidence="1">
    <location>
        <begin position="190"/>
        <end position="202"/>
    </location>
</feature>
<reference evidence="2" key="1">
    <citation type="submission" date="2020-11" db="EMBL/GenBank/DDBJ databases">
        <title>Chlorella ohadii genome sequencing and assembly.</title>
        <authorList>
            <person name="Murik O."/>
            <person name="Treves H."/>
            <person name="Kedem I."/>
            <person name="Shotland Y."/>
            <person name="Kaplan A."/>
        </authorList>
    </citation>
    <scope>NUCLEOTIDE SEQUENCE</scope>
    <source>
        <strain evidence="2">1</strain>
    </source>
</reference>
<feature type="compositionally biased region" description="Low complexity" evidence="1">
    <location>
        <begin position="861"/>
        <end position="878"/>
    </location>
</feature>
<name>A0AAD5DSF6_9CHLO</name>
<dbReference type="AlphaFoldDB" id="A0AAD5DSF6"/>
<feature type="compositionally biased region" description="Low complexity" evidence="1">
    <location>
        <begin position="39"/>
        <end position="50"/>
    </location>
</feature>
<proteinExistence type="predicted"/>
<keyword evidence="3" id="KW-1185">Reference proteome</keyword>
<gene>
    <name evidence="2" type="ORF">COHA_002943</name>
</gene>
<evidence type="ECO:0000313" key="2">
    <source>
        <dbReference type="EMBL" id="KAI7843467.1"/>
    </source>
</evidence>
<comment type="caution">
    <text evidence="2">The sequence shown here is derived from an EMBL/GenBank/DDBJ whole genome shotgun (WGS) entry which is preliminary data.</text>
</comment>
<feature type="region of interest" description="Disordered" evidence="1">
    <location>
        <begin position="1"/>
        <end position="50"/>
    </location>
</feature>
<accession>A0AAD5DSF6</accession>
<sequence length="947" mass="96747">MEDMEQRAAAPVPSSLNSSNAGGPQAAAAGSHSLDEQPARTSAPSSASAQQLCEHFSHLLQASGAGLEEVQQQLAMVQQAETAAQRMEAAAMQAALAGVQAAAQAAELSAPRQLDATKRHAAQPTGERSCGDKTAAAAASAQAVVQELHTSAVLPLAVADQAEQPTRPRPSSPAAVAVGAAAMLAASGGKAEEQPPHAEHSQRAVPPAELLQASADGSPAAAADAAPDAAPTVAAESLLDCACADSSAEPAEGWPVQWQPPVVPGIPLQLPPAAVQQMWAVPAASSCLWQPASALMPGTVAQAAPQLGAGLCWGQPVPSGMHQLQQEAAVQWEPPFAASHDGELPFSVASDEELPDSPNSSTCASPASVRSGAAAAPGERGVDFEQQDIDVWGDEQLAEERQQVQPDSEQAEQQPADAQQAELQQAKQQQAMLDELAAVSIQQYQQHAHLAEDVGCDQLRVADGAWDAAAAGAGSIPPSPEAVPAAEAQAAAAGAGAAPDPCADPAAAAGGRVDAATCSVSMPAGPTPPFLTAHPAPAPPRPPAPYQPLKAAAEAAAAVRQREEAEGWRRLRQRADELALWHEYAAQLGISMDEAQQAQQAQQGQQMQHSLVPPPAPLTRHDAAWTAEQPAVVSADVSWGIEQRRALQPVPKQQRLWRPLDNRLPCPSEPAPAQLPAALPSPLLSPSCNAVSSCSDGSGTPASSSCLASEESSSLLSSATTSSSLGVGARHKARALRYRLLRRRLEQATGLRSSLPLEFDAGNDVHSDAPTEADCLSPLATASPASLPVCPLPSGGSKPPRLRRLQEQPAVAAHAAAVRPPASLAAAAEYSEPPAAAAPHPQELRWAAGPEAAAEAEESSEGSPSTAAAAADVAASPPFDSHLADHLSSATPSECPTLGSRVPGGAAGAGEAAAGSSVSEQRHGGRPWRRISDSSCSTLREVSEVGW</sequence>
<evidence type="ECO:0000313" key="3">
    <source>
        <dbReference type="Proteomes" id="UP001205105"/>
    </source>
</evidence>
<feature type="region of interest" description="Disordered" evidence="1">
    <location>
        <begin position="399"/>
        <end position="427"/>
    </location>
</feature>
<feature type="region of interest" description="Disordered" evidence="1">
    <location>
        <begin position="186"/>
        <end position="205"/>
    </location>
</feature>
<evidence type="ECO:0000256" key="1">
    <source>
        <dbReference type="SAM" id="MobiDB-lite"/>
    </source>
</evidence>
<feature type="region of interest" description="Disordered" evidence="1">
    <location>
        <begin position="110"/>
        <end position="133"/>
    </location>
</feature>